<accession>A0A8T0T8Z1</accession>
<evidence type="ECO:0000313" key="3">
    <source>
        <dbReference type="Proteomes" id="UP000823388"/>
    </source>
</evidence>
<organism evidence="2 3">
    <name type="scientific">Panicum virgatum</name>
    <name type="common">Blackwell switchgrass</name>
    <dbReference type="NCBI Taxonomy" id="38727"/>
    <lineage>
        <taxon>Eukaryota</taxon>
        <taxon>Viridiplantae</taxon>
        <taxon>Streptophyta</taxon>
        <taxon>Embryophyta</taxon>
        <taxon>Tracheophyta</taxon>
        <taxon>Spermatophyta</taxon>
        <taxon>Magnoliopsida</taxon>
        <taxon>Liliopsida</taxon>
        <taxon>Poales</taxon>
        <taxon>Poaceae</taxon>
        <taxon>PACMAD clade</taxon>
        <taxon>Panicoideae</taxon>
        <taxon>Panicodae</taxon>
        <taxon>Paniceae</taxon>
        <taxon>Panicinae</taxon>
        <taxon>Panicum</taxon>
        <taxon>Panicum sect. Hiantes</taxon>
    </lineage>
</organism>
<protein>
    <submittedName>
        <fullName evidence="2">Uncharacterized protein</fullName>
    </submittedName>
</protein>
<feature type="region of interest" description="Disordered" evidence="1">
    <location>
        <begin position="82"/>
        <end position="112"/>
    </location>
</feature>
<evidence type="ECO:0000256" key="1">
    <source>
        <dbReference type="SAM" id="MobiDB-lite"/>
    </source>
</evidence>
<proteinExistence type="predicted"/>
<keyword evidence="3" id="KW-1185">Reference proteome</keyword>
<dbReference type="AlphaFoldDB" id="A0A8T0T8Z1"/>
<dbReference type="Proteomes" id="UP000823388">
    <property type="component" value="Chromosome 4N"/>
</dbReference>
<comment type="caution">
    <text evidence="2">The sequence shown here is derived from an EMBL/GenBank/DDBJ whole genome shotgun (WGS) entry which is preliminary data.</text>
</comment>
<name>A0A8T0T8Z1_PANVG</name>
<dbReference type="EMBL" id="CM029044">
    <property type="protein sequence ID" value="KAG2607460.1"/>
    <property type="molecule type" value="Genomic_DNA"/>
</dbReference>
<evidence type="ECO:0000313" key="2">
    <source>
        <dbReference type="EMBL" id="KAG2607460.1"/>
    </source>
</evidence>
<sequence length="170" mass="17726">MNNALFRGGIGSHLEGVYIATAKVAVITTTAPDPGPTCFLLGQAHRRRIGDDLGLAARSATTQDSYPSQLICDRGIPRAAAASVGGSGGGPATALRRPLPSPPPQHPPTATFSSRLASCRWHQIPAAIHGETLGLRTGWGLTSLPRQSDLLLAGVTPERVTAYELPCRCA</sequence>
<reference evidence="2" key="1">
    <citation type="submission" date="2020-05" db="EMBL/GenBank/DDBJ databases">
        <title>WGS assembly of Panicum virgatum.</title>
        <authorList>
            <person name="Lovell J.T."/>
            <person name="Jenkins J."/>
            <person name="Shu S."/>
            <person name="Juenger T.E."/>
            <person name="Schmutz J."/>
        </authorList>
    </citation>
    <scope>NUCLEOTIDE SEQUENCE</scope>
    <source>
        <strain evidence="2">AP13</strain>
    </source>
</reference>
<gene>
    <name evidence="2" type="ORF">PVAP13_4NG248800</name>
</gene>